<dbReference type="NCBIfam" id="TIGR01716">
    <property type="entry name" value="RGG_Cterm"/>
    <property type="match status" value="1"/>
</dbReference>
<organism evidence="2 3">
    <name type="scientific">Ruoffia halotolerans</name>
    <dbReference type="NCBI Taxonomy" id="2748684"/>
    <lineage>
        <taxon>Bacteria</taxon>
        <taxon>Bacillati</taxon>
        <taxon>Bacillota</taxon>
        <taxon>Bacilli</taxon>
        <taxon>Lactobacillales</taxon>
        <taxon>Aerococcaceae</taxon>
        <taxon>Ruoffia</taxon>
    </lineage>
</organism>
<dbReference type="InterPro" id="IPR010982">
    <property type="entry name" value="Lambda_DNA-bd_dom_sf"/>
</dbReference>
<proteinExistence type="predicted"/>
<dbReference type="PROSITE" id="PS50943">
    <property type="entry name" value="HTH_CROC1"/>
    <property type="match status" value="1"/>
</dbReference>
<name>A0A839A734_9LACT</name>
<dbReference type="AlphaFoldDB" id="A0A839A734"/>
<dbReference type="SMART" id="SM00530">
    <property type="entry name" value="HTH_XRE"/>
    <property type="match status" value="1"/>
</dbReference>
<dbReference type="PANTHER" id="PTHR37038">
    <property type="entry name" value="TRANSCRIPTIONAL REGULATOR-RELATED"/>
    <property type="match status" value="1"/>
</dbReference>
<gene>
    <name evidence="2" type="ORF">HW423_10005</name>
</gene>
<dbReference type="Proteomes" id="UP000571018">
    <property type="component" value="Unassembled WGS sequence"/>
</dbReference>
<dbReference type="RefSeq" id="WP_218931771.1">
    <property type="nucleotide sequence ID" value="NZ_JACAOA010000038.1"/>
</dbReference>
<dbReference type="CDD" id="cd00093">
    <property type="entry name" value="HTH_XRE"/>
    <property type="match status" value="1"/>
</dbReference>
<dbReference type="Pfam" id="PF21259">
    <property type="entry name" value="Rgg_C"/>
    <property type="match status" value="1"/>
</dbReference>
<evidence type="ECO:0000313" key="2">
    <source>
        <dbReference type="EMBL" id="MBA5730116.1"/>
    </source>
</evidence>
<dbReference type="Pfam" id="PF01381">
    <property type="entry name" value="HTH_3"/>
    <property type="match status" value="1"/>
</dbReference>
<dbReference type="InterPro" id="IPR011990">
    <property type="entry name" value="TPR-like_helical_dom_sf"/>
</dbReference>
<dbReference type="InterPro" id="IPR053163">
    <property type="entry name" value="HTH-type_regulator_Rgg"/>
</dbReference>
<evidence type="ECO:0000259" key="1">
    <source>
        <dbReference type="PROSITE" id="PS50943"/>
    </source>
</evidence>
<sequence length="294" mass="34356">MQHIGPLFKRIRKSKGLTLEEVSKDIVSVSFLSKFENEKNDISASNLLALLQRLKVDPKEFYRLVSNYNSTPIQEFIASLTPAFRNDDVRLLNQKLTELDENKNKYDSLFYTHYKILITHFIDHLTDLPINQTNTNTIINYLMANDYWGSYEVYLYTNFIKFIPLDINRLLLKKAKTSAANYVDEGNYKHSVVIIQTNFINKLIKERETFLAIDMINELLDDLNNTPYFYEINKLQYLKGKAMIAQGKITEGKKYTDRAIDIIYQFNNDTLGRAYEKTINNLINSVELELKENS</sequence>
<evidence type="ECO:0000313" key="3">
    <source>
        <dbReference type="Proteomes" id="UP000571018"/>
    </source>
</evidence>
<keyword evidence="3" id="KW-1185">Reference proteome</keyword>
<comment type="caution">
    <text evidence="2">The sequence shown here is derived from an EMBL/GenBank/DDBJ whole genome shotgun (WGS) entry which is preliminary data.</text>
</comment>
<protein>
    <submittedName>
        <fullName evidence="2">Helix-turn-helix domain-containing protein</fullName>
    </submittedName>
</protein>
<dbReference type="InterPro" id="IPR001387">
    <property type="entry name" value="Cro/C1-type_HTH"/>
</dbReference>
<feature type="domain" description="HTH cro/C1-type" evidence="1">
    <location>
        <begin position="8"/>
        <end position="61"/>
    </location>
</feature>
<accession>A0A839A734</accession>
<dbReference type="Gene3D" id="1.25.40.10">
    <property type="entry name" value="Tetratricopeptide repeat domain"/>
    <property type="match status" value="1"/>
</dbReference>
<dbReference type="GO" id="GO:0003677">
    <property type="term" value="F:DNA binding"/>
    <property type="evidence" value="ECO:0007669"/>
    <property type="project" value="InterPro"/>
</dbReference>
<dbReference type="EMBL" id="JACAOA010000038">
    <property type="protein sequence ID" value="MBA5730116.1"/>
    <property type="molecule type" value="Genomic_DNA"/>
</dbReference>
<reference evidence="2 3" key="1">
    <citation type="submission" date="2020-06" db="EMBL/GenBank/DDBJ databases">
        <title>Reclassification of Facklamia ignava, Facklamia soureckii and Facklami tabacinasalis as Falseniella iganva gen. nov., comb. nov., Hutsoniella ignava gen. nov., comb. nov., and Ruoffia tabacinasalis gen. nov., comb. nov and description of Ruoffia haltotolerans sp. nov., isolated from hypersaline Inland Sea of Qatar.</title>
        <authorList>
            <person name="Fotedar R."/>
            <person name="Sankaranarayanan K."/>
            <person name="Lawson P."/>
            <person name="Caldwell M."/>
            <person name="Zeyara A."/>
            <person name="Al Malki A."/>
            <person name="Ali M."/>
        </authorList>
    </citation>
    <scope>NUCLEOTIDE SEQUENCE [LARGE SCALE GENOMIC DNA]</scope>
    <source>
        <strain evidence="2 3">INB8</strain>
    </source>
</reference>
<dbReference type="SUPFAM" id="SSF47413">
    <property type="entry name" value="lambda repressor-like DNA-binding domains"/>
    <property type="match status" value="1"/>
</dbReference>
<dbReference type="InterPro" id="IPR010057">
    <property type="entry name" value="Transcription_activator_Rgg_C"/>
</dbReference>